<keyword evidence="4" id="KW-0732">Signal</keyword>
<dbReference type="STRING" id="42156.A0A3P6SJD3"/>
<dbReference type="InterPro" id="IPR038479">
    <property type="entry name" value="Transthyretin-like_sf"/>
</dbReference>
<evidence type="ECO:0000256" key="4">
    <source>
        <dbReference type="ARBA" id="ARBA00022729"/>
    </source>
</evidence>
<dbReference type="GO" id="GO:0005576">
    <property type="term" value="C:extracellular region"/>
    <property type="evidence" value="ECO:0007669"/>
    <property type="project" value="UniProtKB-SubCell"/>
</dbReference>
<comment type="subcellular location">
    <subcellularLocation>
        <location evidence="1">Secreted</location>
    </subcellularLocation>
</comment>
<accession>A0A3P6SJD3</accession>
<dbReference type="OrthoDB" id="5822973at2759"/>
<dbReference type="Gene3D" id="2.60.40.3330">
    <property type="match status" value="1"/>
</dbReference>
<comment type="similarity">
    <text evidence="2">Belongs to the nematode transthyretin-like family.</text>
</comment>
<dbReference type="PANTHER" id="PTHR21700">
    <property type="entry name" value="TRANSTHYRETIN-LIKE FAMILY PROTEIN-RELATED"/>
    <property type="match status" value="1"/>
</dbReference>
<organism evidence="5 6">
    <name type="scientific">Litomosoides sigmodontis</name>
    <name type="common">Filarial nematode worm</name>
    <dbReference type="NCBI Taxonomy" id="42156"/>
    <lineage>
        <taxon>Eukaryota</taxon>
        <taxon>Metazoa</taxon>
        <taxon>Ecdysozoa</taxon>
        <taxon>Nematoda</taxon>
        <taxon>Chromadorea</taxon>
        <taxon>Rhabditida</taxon>
        <taxon>Spirurina</taxon>
        <taxon>Spiruromorpha</taxon>
        <taxon>Filarioidea</taxon>
        <taxon>Onchocercidae</taxon>
        <taxon>Litomosoides</taxon>
    </lineage>
</organism>
<sequence length="111" mass="12340">MCGPSPASNIRVKLWEKDTGPDPDDLLDQGYTDQNGEFMLKGDTAELTPIDPIFKAYHDCDDGIHPGKRKAKFKVPLSYITNGKTPAKVFDIGTLNLETIFLNEERTLIVS</sequence>
<evidence type="ECO:0000256" key="2">
    <source>
        <dbReference type="ARBA" id="ARBA00010112"/>
    </source>
</evidence>
<dbReference type="PANTHER" id="PTHR21700:SF118">
    <property type="entry name" value="TRANSTHYRETIN-LIKE FAMILY PROTEIN"/>
    <property type="match status" value="1"/>
</dbReference>
<dbReference type="Proteomes" id="UP000277928">
    <property type="component" value="Unassembled WGS sequence"/>
</dbReference>
<evidence type="ECO:0008006" key="7">
    <source>
        <dbReference type="Google" id="ProtNLM"/>
    </source>
</evidence>
<name>A0A3P6SJD3_LITSI</name>
<evidence type="ECO:0000256" key="1">
    <source>
        <dbReference type="ARBA" id="ARBA00004613"/>
    </source>
</evidence>
<protein>
    <recommendedName>
        <fullName evidence="7">Transthyretin/hydroxyisourate hydrolase domain-containing protein</fullName>
    </recommendedName>
</protein>
<reference evidence="5 6" key="1">
    <citation type="submission" date="2018-08" db="EMBL/GenBank/DDBJ databases">
        <authorList>
            <person name="Laetsch R D."/>
            <person name="Stevens L."/>
            <person name="Kumar S."/>
            <person name="Blaxter L. M."/>
        </authorList>
    </citation>
    <scope>NUCLEOTIDE SEQUENCE [LARGE SCALE GENOMIC DNA]</scope>
</reference>
<dbReference type="OMA" id="HDCDDKY"/>
<dbReference type="EMBL" id="UYRX01000003">
    <property type="protein sequence ID" value="VDK67495.1"/>
    <property type="molecule type" value="Genomic_DNA"/>
</dbReference>
<evidence type="ECO:0000256" key="3">
    <source>
        <dbReference type="ARBA" id="ARBA00022525"/>
    </source>
</evidence>
<keyword evidence="3" id="KW-0964">Secreted</keyword>
<evidence type="ECO:0000313" key="5">
    <source>
        <dbReference type="EMBL" id="VDK67495.1"/>
    </source>
</evidence>
<dbReference type="Pfam" id="PF01060">
    <property type="entry name" value="TTR-52"/>
    <property type="match status" value="1"/>
</dbReference>
<keyword evidence="6" id="KW-1185">Reference proteome</keyword>
<proteinExistence type="inferred from homology"/>
<dbReference type="GO" id="GO:0009986">
    <property type="term" value="C:cell surface"/>
    <property type="evidence" value="ECO:0007669"/>
    <property type="project" value="InterPro"/>
</dbReference>
<dbReference type="InterPro" id="IPR001534">
    <property type="entry name" value="Transthyretin-like"/>
</dbReference>
<evidence type="ECO:0000313" key="6">
    <source>
        <dbReference type="Proteomes" id="UP000277928"/>
    </source>
</evidence>
<gene>
    <name evidence="5" type="ORF">NLS_LOCUS132</name>
</gene>
<dbReference type="AlphaFoldDB" id="A0A3P6SJD3"/>